<dbReference type="EMBL" id="HM242243">
    <property type="protein sequence ID" value="ADJ53149.1"/>
    <property type="molecule type" value="Genomic_DNA"/>
</dbReference>
<dbReference type="InterPro" id="IPR027417">
    <property type="entry name" value="P-loop_NTPase"/>
</dbReference>
<keyword evidence="2" id="KW-1185">Reference proteome</keyword>
<dbReference type="KEGG" id="vg:10359145"/>
<dbReference type="SUPFAM" id="SSF52540">
    <property type="entry name" value="P-loop containing nucleoside triphosphate hydrolases"/>
    <property type="match status" value="1"/>
</dbReference>
<protein>
    <submittedName>
        <fullName evidence="1">Gp115</fullName>
    </submittedName>
</protein>
<evidence type="ECO:0000313" key="1">
    <source>
        <dbReference type="EMBL" id="ADJ53149.1"/>
    </source>
</evidence>
<dbReference type="OrthoDB" id="2035at10239"/>
<dbReference type="Gene3D" id="3.40.50.300">
    <property type="entry name" value="P-loop containing nucleotide triphosphate hydrolases"/>
    <property type="match status" value="1"/>
</dbReference>
<organism evidence="1 2">
    <name type="scientific">Brochothrix phage A9</name>
    <dbReference type="NCBI Taxonomy" id="857312"/>
    <lineage>
        <taxon>Viruses</taxon>
        <taxon>Duplodnaviria</taxon>
        <taxon>Heunggongvirae</taxon>
        <taxon>Uroviricota</taxon>
        <taxon>Caudoviricetes</taxon>
        <taxon>Herelleviridae</taxon>
        <taxon>Klumppvirus</taxon>
        <taxon>Klumppvirus A9</taxon>
    </lineage>
</organism>
<dbReference type="Proteomes" id="UP000000331">
    <property type="component" value="Segment"/>
</dbReference>
<sequence length="503" mass="55281">MTEQGTQDVLGVQRRILAREVFNPEFAKKAINVSSDLFEGQPSHQHLHSAIREYYAQDTKSPSKSVLSVFVDQKLDRLNASPEMRAQVHLALGEAYELPSATEKAFDSGIEDYMLTTRMTDELKKTIARGITPDAVRDLIEATGRLAQETSVSSVVGPVNFMDKSQRQAQADKLRALNTNIMSTGSPVWDRMTGGGLAKGELGAIGASSGHGKTMHMVSLAVAYILSGRNIAYIALEELDSRMFLRFFRVVIGKLADAGHIDKSAVEHIVSIDALPDVVDSGSFDKILDTYTNKGHKTGSLYFSRYAPHELTVDALGALMRGLTVTDGVELDVMFVDYPDLLSYGENKESAERGRLLYEHLRAIAQANNVVGWVATQLNRTSHMTSLKTEAHVEGSYSKQNSLEFLGIVNSSPEEYSHGFSRMYIAKARNTKNKGSVHVLKVDSTTSAVVEPTPHDLLKHGTLSLELAPDDTAGATKRKPRTEDNKASLDYIQTTFNQQEEAK</sequence>
<evidence type="ECO:0000313" key="2">
    <source>
        <dbReference type="Proteomes" id="UP000000331"/>
    </source>
</evidence>
<reference evidence="1 2" key="1">
    <citation type="journal article" date="2010" name="J. Bacteriol.">
        <title>Brochothrix thermosphacta bacteriophages feature heterogeneous and highly mosaic genomes and utilize unique prophage insertion sites.</title>
        <authorList>
            <person name="Kilcher S."/>
            <person name="Loessner M.J."/>
            <person name="Klumpp J."/>
        </authorList>
    </citation>
    <scope>NUCLEOTIDE SEQUENCE [LARGE SCALE GENOMIC DNA]</scope>
</reference>
<proteinExistence type="predicted"/>
<dbReference type="RefSeq" id="YP_004301448.1">
    <property type="nucleotide sequence ID" value="NC_015253.1"/>
</dbReference>
<dbReference type="GeneID" id="10359145"/>
<name>D9J0R2_9CAUD</name>
<accession>D9J0R2</accession>